<keyword evidence="4" id="KW-0732">Signal</keyword>
<evidence type="ECO:0000256" key="2">
    <source>
        <dbReference type="ARBA" id="ARBA00022475"/>
    </source>
</evidence>
<dbReference type="InterPro" id="IPR003961">
    <property type="entry name" value="FN3_dom"/>
</dbReference>
<evidence type="ECO:0000259" key="12">
    <source>
        <dbReference type="PROSITE" id="PS50835"/>
    </source>
</evidence>
<dbReference type="GO" id="GO:0007166">
    <property type="term" value="P:cell surface receptor signaling pathway"/>
    <property type="evidence" value="ECO:0007669"/>
    <property type="project" value="TreeGrafter"/>
</dbReference>
<evidence type="ECO:0000259" key="13">
    <source>
        <dbReference type="PROSITE" id="PS50853"/>
    </source>
</evidence>
<proteinExistence type="predicted"/>
<dbReference type="PANTHER" id="PTHR25466:SF9">
    <property type="entry name" value="FIBRONECTIN TYPE-III DOMAIN-CONTAINING PROTEIN"/>
    <property type="match status" value="1"/>
</dbReference>
<dbReference type="SMART" id="SM00408">
    <property type="entry name" value="IGc2"/>
    <property type="match status" value="1"/>
</dbReference>
<dbReference type="Pfam" id="PF00041">
    <property type="entry name" value="fn3"/>
    <property type="match status" value="1"/>
</dbReference>
<feature type="domain" description="Ig-like" evidence="12">
    <location>
        <begin position="7"/>
        <end position="120"/>
    </location>
</feature>
<evidence type="ECO:0000256" key="3">
    <source>
        <dbReference type="ARBA" id="ARBA00022692"/>
    </source>
</evidence>
<protein>
    <recommendedName>
        <fullName evidence="16">Ig-like domain-containing protein</fullName>
    </recommendedName>
</protein>
<evidence type="ECO:0000256" key="9">
    <source>
        <dbReference type="ARBA" id="ARBA00023180"/>
    </source>
</evidence>
<dbReference type="EMBL" id="CADEPI010000092">
    <property type="protein sequence ID" value="CAB3373959.1"/>
    <property type="molecule type" value="Genomic_DNA"/>
</dbReference>
<comment type="caution">
    <text evidence="14">The sequence shown here is derived from an EMBL/GenBank/DDBJ whole genome shotgun (WGS) entry which is preliminary data.</text>
</comment>
<dbReference type="InterPro" id="IPR007110">
    <property type="entry name" value="Ig-like_dom"/>
</dbReference>
<dbReference type="OrthoDB" id="6266590at2759"/>
<evidence type="ECO:0000256" key="4">
    <source>
        <dbReference type="ARBA" id="ARBA00022729"/>
    </source>
</evidence>
<dbReference type="SUPFAM" id="SSF49265">
    <property type="entry name" value="Fibronectin type III"/>
    <property type="match status" value="1"/>
</dbReference>
<keyword evidence="9" id="KW-0325">Glycoprotein</keyword>
<dbReference type="InterPro" id="IPR013783">
    <property type="entry name" value="Ig-like_fold"/>
</dbReference>
<gene>
    <name evidence="14" type="ORF">CLODIP_2_CD13471</name>
</gene>
<evidence type="ECO:0000256" key="1">
    <source>
        <dbReference type="ARBA" id="ARBA00004251"/>
    </source>
</evidence>
<dbReference type="InterPro" id="IPR003599">
    <property type="entry name" value="Ig_sub"/>
</dbReference>
<dbReference type="PANTHER" id="PTHR25466">
    <property type="entry name" value="T-LYMPHOCYTE ACTIVATION ANTIGEN"/>
    <property type="match status" value="1"/>
</dbReference>
<feature type="transmembrane region" description="Helical" evidence="11">
    <location>
        <begin position="247"/>
        <end position="271"/>
    </location>
</feature>
<keyword evidence="10" id="KW-0393">Immunoglobulin domain</keyword>
<keyword evidence="7" id="KW-1015">Disulfide bond</keyword>
<dbReference type="SMART" id="SM00060">
    <property type="entry name" value="FN3"/>
    <property type="match status" value="1"/>
</dbReference>
<dbReference type="InterPro" id="IPR051713">
    <property type="entry name" value="T-cell_Activation_Regulation"/>
</dbReference>
<evidence type="ECO:0000256" key="11">
    <source>
        <dbReference type="SAM" id="Phobius"/>
    </source>
</evidence>
<dbReference type="InterPro" id="IPR036116">
    <property type="entry name" value="FN3_sf"/>
</dbReference>
<keyword evidence="2" id="KW-1003">Cell membrane</keyword>
<dbReference type="InterPro" id="IPR036179">
    <property type="entry name" value="Ig-like_dom_sf"/>
</dbReference>
<keyword evidence="5 11" id="KW-1133">Transmembrane helix</keyword>
<dbReference type="GO" id="GO:0009897">
    <property type="term" value="C:external side of plasma membrane"/>
    <property type="evidence" value="ECO:0007669"/>
    <property type="project" value="TreeGrafter"/>
</dbReference>
<evidence type="ECO:0000256" key="6">
    <source>
        <dbReference type="ARBA" id="ARBA00023136"/>
    </source>
</evidence>
<reference evidence="14 15" key="1">
    <citation type="submission" date="2020-04" db="EMBL/GenBank/DDBJ databases">
        <authorList>
            <person name="Alioto T."/>
            <person name="Alioto T."/>
            <person name="Gomez Garrido J."/>
        </authorList>
    </citation>
    <scope>NUCLEOTIDE SEQUENCE [LARGE SCALE GENOMIC DNA]</scope>
</reference>
<dbReference type="AlphaFoldDB" id="A0A8S1D7P8"/>
<sequence length="330" mass="37390">MRRQSRPRTLAAYDASSLQRVQLVLLLLSTFFHIYCALENMQQLTVDVGQNVTLQCRGQGDDGQVSSASVAWVHEGHMGGHIRRQSDRVRPDGSLALVRLHRDDAGVYECSVEPEATVTTRFKVKVRTPPPALVNVSVQPSSVLALLLWEVSDDGGYPVEHFEARYKLKHEKDNWHSVTPEHIPFNVRQIDVYHLHANTTYLFQIWATNRLGPGEVTEREAKTHHDTEEIELARHLLEGAETFDTRVWVAAVVVVMGTLAMLAGGTFYLLYKECKFSPLLSDDDDEIIELVPNIILNPAYDVEQLELDENFNDHFAMRINNNTVVQPVRV</sequence>
<evidence type="ECO:0000313" key="15">
    <source>
        <dbReference type="Proteomes" id="UP000494165"/>
    </source>
</evidence>
<dbReference type="Proteomes" id="UP000494165">
    <property type="component" value="Unassembled WGS sequence"/>
</dbReference>
<accession>A0A8S1D7P8</accession>
<dbReference type="SMART" id="SM00409">
    <property type="entry name" value="IG"/>
    <property type="match status" value="1"/>
</dbReference>
<keyword evidence="3 11" id="KW-0812">Transmembrane</keyword>
<keyword evidence="8" id="KW-0675">Receptor</keyword>
<dbReference type="GO" id="GO:0006955">
    <property type="term" value="P:immune response"/>
    <property type="evidence" value="ECO:0007669"/>
    <property type="project" value="TreeGrafter"/>
</dbReference>
<feature type="domain" description="Fibronectin type-III" evidence="13">
    <location>
        <begin position="130"/>
        <end position="230"/>
    </location>
</feature>
<name>A0A8S1D7P8_9INSE</name>
<dbReference type="InterPro" id="IPR003598">
    <property type="entry name" value="Ig_sub2"/>
</dbReference>
<evidence type="ECO:0000313" key="14">
    <source>
        <dbReference type="EMBL" id="CAB3373959.1"/>
    </source>
</evidence>
<keyword evidence="6 11" id="KW-0472">Membrane</keyword>
<evidence type="ECO:0000256" key="8">
    <source>
        <dbReference type="ARBA" id="ARBA00023170"/>
    </source>
</evidence>
<dbReference type="Gene3D" id="2.60.40.10">
    <property type="entry name" value="Immunoglobulins"/>
    <property type="match status" value="2"/>
</dbReference>
<comment type="subcellular location">
    <subcellularLocation>
        <location evidence="1">Cell membrane</location>
        <topology evidence="1">Single-pass type I membrane protein</topology>
    </subcellularLocation>
</comment>
<dbReference type="SUPFAM" id="SSF48726">
    <property type="entry name" value="Immunoglobulin"/>
    <property type="match status" value="1"/>
</dbReference>
<dbReference type="PROSITE" id="PS50853">
    <property type="entry name" value="FN3"/>
    <property type="match status" value="1"/>
</dbReference>
<evidence type="ECO:0000256" key="5">
    <source>
        <dbReference type="ARBA" id="ARBA00022989"/>
    </source>
</evidence>
<dbReference type="CDD" id="cd00063">
    <property type="entry name" value="FN3"/>
    <property type="match status" value="1"/>
</dbReference>
<dbReference type="PROSITE" id="PS50835">
    <property type="entry name" value="IG_LIKE"/>
    <property type="match status" value="1"/>
</dbReference>
<dbReference type="GO" id="GO:0071222">
    <property type="term" value="P:cellular response to lipopolysaccharide"/>
    <property type="evidence" value="ECO:0007669"/>
    <property type="project" value="TreeGrafter"/>
</dbReference>
<evidence type="ECO:0000256" key="7">
    <source>
        <dbReference type="ARBA" id="ARBA00023157"/>
    </source>
</evidence>
<keyword evidence="15" id="KW-1185">Reference proteome</keyword>
<evidence type="ECO:0008006" key="16">
    <source>
        <dbReference type="Google" id="ProtNLM"/>
    </source>
</evidence>
<evidence type="ECO:0000256" key="10">
    <source>
        <dbReference type="ARBA" id="ARBA00023319"/>
    </source>
</evidence>
<organism evidence="14 15">
    <name type="scientific">Cloeon dipterum</name>
    <dbReference type="NCBI Taxonomy" id="197152"/>
    <lineage>
        <taxon>Eukaryota</taxon>
        <taxon>Metazoa</taxon>
        <taxon>Ecdysozoa</taxon>
        <taxon>Arthropoda</taxon>
        <taxon>Hexapoda</taxon>
        <taxon>Insecta</taxon>
        <taxon>Pterygota</taxon>
        <taxon>Palaeoptera</taxon>
        <taxon>Ephemeroptera</taxon>
        <taxon>Pisciforma</taxon>
        <taxon>Baetidae</taxon>
        <taxon>Cloeon</taxon>
    </lineage>
</organism>
<dbReference type="Pfam" id="PF13927">
    <property type="entry name" value="Ig_3"/>
    <property type="match status" value="1"/>
</dbReference>